<dbReference type="PANTHER" id="PTHR12788:SF10">
    <property type="entry name" value="PROTEIN-TYROSINE SULFOTRANSFERASE"/>
    <property type="match status" value="1"/>
</dbReference>
<proteinExistence type="predicted"/>
<keyword evidence="3" id="KW-1185">Reference proteome</keyword>
<reference evidence="2 3" key="1">
    <citation type="submission" date="2023-01" db="EMBL/GenBank/DDBJ databases">
        <title>Psychrosphaera sp. nov., isolated from marine algae.</title>
        <authorList>
            <person name="Bayburt H."/>
            <person name="Choi B.J."/>
            <person name="Kim J.M."/>
            <person name="Choi D.G."/>
            <person name="Jeon C.O."/>
        </authorList>
    </citation>
    <scope>NUCLEOTIDE SEQUENCE [LARGE SCALE GENOMIC DNA]</scope>
    <source>
        <strain evidence="2 3">G1-22</strain>
    </source>
</reference>
<dbReference type="Pfam" id="PF13469">
    <property type="entry name" value="Sulfotransfer_3"/>
    <property type="match status" value="1"/>
</dbReference>
<evidence type="ECO:0000256" key="1">
    <source>
        <dbReference type="ARBA" id="ARBA00022679"/>
    </source>
</evidence>
<sequence>MPRSGTTLIERVLTNNNIVKSAGELQEFAIAIKRIAKTSSQYILDPATIKAAITSDLSEIGELYRQCVKNIVKGASRFVDKMPLNVLNAGFIIGAIPTAKIVCVIRNPMDTIWGNYKQLFSLTDSYYNYAFSQVDTAKYYCEFVRLAEFWQTAFPDQFKIVRYDDFVQQPEIIGKEFVEFCGLVYDSKMLEITNNKSAVATASSVQVRSKISTSSLGQWLKYRSFLQPAYNEVISQGIKLD</sequence>
<dbReference type="InterPro" id="IPR026634">
    <property type="entry name" value="TPST-like"/>
</dbReference>
<evidence type="ECO:0000313" key="3">
    <source>
        <dbReference type="Proteomes" id="UP001528411"/>
    </source>
</evidence>
<dbReference type="Gene3D" id="3.40.50.300">
    <property type="entry name" value="P-loop containing nucleotide triphosphate hydrolases"/>
    <property type="match status" value="1"/>
</dbReference>
<organism evidence="2 3">
    <name type="scientific">Psychrosphaera algicola</name>
    <dbReference type="NCBI Taxonomy" id="3023714"/>
    <lineage>
        <taxon>Bacteria</taxon>
        <taxon>Pseudomonadati</taxon>
        <taxon>Pseudomonadota</taxon>
        <taxon>Gammaproteobacteria</taxon>
        <taxon>Alteromonadales</taxon>
        <taxon>Pseudoalteromonadaceae</taxon>
        <taxon>Psychrosphaera</taxon>
    </lineage>
</organism>
<keyword evidence="1" id="KW-0808">Transferase</keyword>
<accession>A0ABT5FCV8</accession>
<dbReference type="SUPFAM" id="SSF52540">
    <property type="entry name" value="P-loop containing nucleoside triphosphate hydrolases"/>
    <property type="match status" value="1"/>
</dbReference>
<comment type="caution">
    <text evidence="2">The sequence shown here is derived from an EMBL/GenBank/DDBJ whole genome shotgun (WGS) entry which is preliminary data.</text>
</comment>
<dbReference type="PANTHER" id="PTHR12788">
    <property type="entry name" value="PROTEIN-TYROSINE SULFOTRANSFERASE 2"/>
    <property type="match status" value="1"/>
</dbReference>
<protein>
    <submittedName>
        <fullName evidence="2">Sulfotransferase</fullName>
    </submittedName>
</protein>
<name>A0ABT5FCV8_9GAMM</name>
<dbReference type="InterPro" id="IPR027417">
    <property type="entry name" value="P-loop_NTPase"/>
</dbReference>
<evidence type="ECO:0000313" key="2">
    <source>
        <dbReference type="EMBL" id="MDC2888879.1"/>
    </source>
</evidence>
<gene>
    <name evidence="2" type="ORF">PN838_08955</name>
</gene>
<dbReference type="RefSeq" id="WP_272180435.1">
    <property type="nucleotide sequence ID" value="NZ_JAQOMS010000002.1"/>
</dbReference>
<dbReference type="EMBL" id="JAQOMS010000002">
    <property type="protein sequence ID" value="MDC2888879.1"/>
    <property type="molecule type" value="Genomic_DNA"/>
</dbReference>
<dbReference type="Proteomes" id="UP001528411">
    <property type="component" value="Unassembled WGS sequence"/>
</dbReference>